<accession>A0A3P3ZQQ6</accession>
<organism evidence="2">
    <name type="scientific">mine drainage metagenome</name>
    <dbReference type="NCBI Taxonomy" id="410659"/>
    <lineage>
        <taxon>unclassified sequences</taxon>
        <taxon>metagenomes</taxon>
        <taxon>ecological metagenomes</taxon>
    </lineage>
</organism>
<dbReference type="InterPro" id="IPR032823">
    <property type="entry name" value="BCA_ABC_TP_C"/>
</dbReference>
<proteinExistence type="predicted"/>
<name>A0A3P3ZQQ6_9ZZZZ</name>
<dbReference type="Pfam" id="PF12399">
    <property type="entry name" value="BCA_ABC_TP_C"/>
    <property type="match status" value="1"/>
</dbReference>
<evidence type="ECO:0000313" key="2">
    <source>
        <dbReference type="EMBL" id="VAY89237.1"/>
    </source>
</evidence>
<sequence>MCERITVLNYGQGLAEGTPAEIQANPQVIEAYLGHPSHG</sequence>
<gene>
    <name evidence="2" type="ORF">CARN8_5950001</name>
</gene>
<feature type="domain" description="Branched-chain amino acid ATP-binding cassette transporter C-terminal" evidence="1">
    <location>
        <begin position="14"/>
        <end position="35"/>
    </location>
</feature>
<dbReference type="AlphaFoldDB" id="A0A3P3ZQQ6"/>
<evidence type="ECO:0000259" key="1">
    <source>
        <dbReference type="Pfam" id="PF12399"/>
    </source>
</evidence>
<dbReference type="EMBL" id="UOYP01000551">
    <property type="protein sequence ID" value="VAY89237.1"/>
    <property type="molecule type" value="Genomic_DNA"/>
</dbReference>
<protein>
    <recommendedName>
        <fullName evidence="1">Branched-chain amino acid ATP-binding cassette transporter C-terminal domain-containing protein</fullName>
    </recommendedName>
</protein>
<reference evidence="2" key="1">
    <citation type="submission" date="2018-10" db="EMBL/GenBank/DDBJ databases">
        <authorList>
            <person name="Plewniak F."/>
        </authorList>
    </citation>
    <scope>NUCLEOTIDE SEQUENCE</scope>
</reference>